<evidence type="ECO:0000256" key="9">
    <source>
        <dbReference type="SAM" id="Phobius"/>
    </source>
</evidence>
<accession>A0A1M7MDT1</accession>
<keyword evidence="4" id="KW-0997">Cell inner membrane</keyword>
<keyword evidence="6 9" id="KW-1133">Transmembrane helix</keyword>
<dbReference type="AlphaFoldDB" id="A0A1M7MDT1"/>
<comment type="subcellular location">
    <subcellularLocation>
        <location evidence="1">Cell inner membrane</location>
        <topology evidence="1">Multi-pass membrane protein</topology>
    </subcellularLocation>
</comment>
<feature type="region of interest" description="Disordered" evidence="8">
    <location>
        <begin position="342"/>
        <end position="366"/>
    </location>
</feature>
<feature type="compositionally biased region" description="Basic and acidic residues" evidence="8">
    <location>
        <begin position="1"/>
        <end position="22"/>
    </location>
</feature>
<evidence type="ECO:0000313" key="12">
    <source>
        <dbReference type="Proteomes" id="UP000184123"/>
    </source>
</evidence>
<dbReference type="PANTHER" id="PTHR39342">
    <property type="entry name" value="UPF0283 MEMBRANE PROTEIN YCJF"/>
    <property type="match status" value="1"/>
</dbReference>
<sequence length="366" mass="40318">MTSPHQDPRPAMHFKEASRDDPTVEVGDPQPGLRFDNSLESRELVTQDIEQDASNAPLEKVLGRPRKRRWGLLAVFTGALGLGTAELVTGLPATIVGGDWLATAWQVLGLGVVGLGATTLTRELLRLRKLKGHDELREQLAELPQQPPAAALSQVMRLKQKLAMADDDPHWQAFEAAREAHHDGQDLSALVEHHLLAPRDREARRLISRMSGETAVMVAVSPMTLVDMGLVAWRHLAMINRLCRLYGLELGYGARIRLLRSVLYQMAFAGATELAADASMHLLSLDLAGRLSTRAAQGLGVGLLGARLGLRTQRLVRPLAFSVEDRPRLTDLRKEVWQQLRRMEASSDEASGSSTARSRATRDSER</sequence>
<gene>
    <name evidence="10" type="ORF">HCU01_37110</name>
    <name evidence="11" type="ORF">SAMN05660971_04165</name>
</gene>
<dbReference type="EMBL" id="FRCA01000017">
    <property type="protein sequence ID" value="SHM88997.1"/>
    <property type="molecule type" value="Genomic_DNA"/>
</dbReference>
<feature type="transmembrane region" description="Helical" evidence="9">
    <location>
        <begin position="100"/>
        <end position="121"/>
    </location>
</feature>
<feature type="transmembrane region" description="Helical" evidence="9">
    <location>
        <begin position="214"/>
        <end position="233"/>
    </location>
</feature>
<dbReference type="GO" id="GO:0005886">
    <property type="term" value="C:plasma membrane"/>
    <property type="evidence" value="ECO:0007669"/>
    <property type="project" value="UniProtKB-SubCell"/>
</dbReference>
<keyword evidence="13" id="KW-1185">Reference proteome</keyword>
<comment type="similarity">
    <text evidence="2">Belongs to the UPF0283 family.</text>
</comment>
<organism evidence="11 12">
    <name type="scientific">Halomonas cupida</name>
    <dbReference type="NCBI Taxonomy" id="44933"/>
    <lineage>
        <taxon>Bacteria</taxon>
        <taxon>Pseudomonadati</taxon>
        <taxon>Pseudomonadota</taxon>
        <taxon>Gammaproteobacteria</taxon>
        <taxon>Oceanospirillales</taxon>
        <taxon>Halomonadaceae</taxon>
        <taxon>Halomonas</taxon>
    </lineage>
</organism>
<proteinExistence type="inferred from homology"/>
<keyword evidence="3" id="KW-1003">Cell membrane</keyword>
<dbReference type="PANTHER" id="PTHR39342:SF1">
    <property type="entry name" value="UPF0283 MEMBRANE PROTEIN YCJF"/>
    <property type="match status" value="1"/>
</dbReference>
<evidence type="ECO:0000256" key="2">
    <source>
        <dbReference type="ARBA" id="ARBA00008255"/>
    </source>
</evidence>
<dbReference type="InterPro" id="IPR006507">
    <property type="entry name" value="UPF0283"/>
</dbReference>
<keyword evidence="7 9" id="KW-0472">Membrane</keyword>
<keyword evidence="5 9" id="KW-0812">Transmembrane</keyword>
<evidence type="ECO:0000313" key="10">
    <source>
        <dbReference type="EMBL" id="GEN25762.1"/>
    </source>
</evidence>
<evidence type="ECO:0000256" key="8">
    <source>
        <dbReference type="SAM" id="MobiDB-lite"/>
    </source>
</evidence>
<evidence type="ECO:0000313" key="11">
    <source>
        <dbReference type="EMBL" id="SHM88997.1"/>
    </source>
</evidence>
<reference evidence="11 12" key="1">
    <citation type="submission" date="2016-11" db="EMBL/GenBank/DDBJ databases">
        <authorList>
            <person name="Jaros S."/>
            <person name="Januszkiewicz K."/>
            <person name="Wedrychowicz H."/>
        </authorList>
    </citation>
    <scope>NUCLEOTIDE SEQUENCE [LARGE SCALE GENOMIC DNA]</scope>
    <source>
        <strain evidence="11 12">DSM 4740</strain>
    </source>
</reference>
<protein>
    <submittedName>
        <fullName evidence="11">Putative membrane protein</fullName>
    </submittedName>
    <submittedName>
        <fullName evidence="10">UPF0283 membrane protein</fullName>
    </submittedName>
</protein>
<dbReference type="Proteomes" id="UP000321726">
    <property type="component" value="Unassembled WGS sequence"/>
</dbReference>
<feature type="region of interest" description="Disordered" evidence="8">
    <location>
        <begin position="1"/>
        <end position="36"/>
    </location>
</feature>
<dbReference type="InterPro" id="IPR021147">
    <property type="entry name" value="DUF697"/>
</dbReference>
<name>A0A1M7MDT1_9GAMM</name>
<evidence type="ECO:0000256" key="7">
    <source>
        <dbReference type="ARBA" id="ARBA00023136"/>
    </source>
</evidence>
<evidence type="ECO:0000256" key="1">
    <source>
        <dbReference type="ARBA" id="ARBA00004429"/>
    </source>
</evidence>
<evidence type="ECO:0000256" key="3">
    <source>
        <dbReference type="ARBA" id="ARBA00022475"/>
    </source>
</evidence>
<evidence type="ECO:0000256" key="5">
    <source>
        <dbReference type="ARBA" id="ARBA00022692"/>
    </source>
</evidence>
<dbReference type="RefSeq" id="WP_073437142.1">
    <property type="nucleotide sequence ID" value="NZ_BJXU01000161.1"/>
</dbReference>
<reference evidence="10 13" key="2">
    <citation type="submission" date="2019-07" db="EMBL/GenBank/DDBJ databases">
        <title>Whole genome shotgun sequence of Halomonas cupida NBRC 102219.</title>
        <authorList>
            <person name="Hosoyama A."/>
            <person name="Uohara A."/>
            <person name="Ohji S."/>
            <person name="Ichikawa N."/>
        </authorList>
    </citation>
    <scope>NUCLEOTIDE SEQUENCE [LARGE SCALE GENOMIC DNA]</scope>
    <source>
        <strain evidence="10 13">NBRC 102219</strain>
    </source>
</reference>
<evidence type="ECO:0000256" key="6">
    <source>
        <dbReference type="ARBA" id="ARBA00022989"/>
    </source>
</evidence>
<dbReference type="Proteomes" id="UP000184123">
    <property type="component" value="Unassembled WGS sequence"/>
</dbReference>
<dbReference type="EMBL" id="BJXU01000161">
    <property type="protein sequence ID" value="GEN25762.1"/>
    <property type="molecule type" value="Genomic_DNA"/>
</dbReference>
<feature type="transmembrane region" description="Helical" evidence="9">
    <location>
        <begin position="70"/>
        <end position="88"/>
    </location>
</feature>
<dbReference type="Pfam" id="PF05128">
    <property type="entry name" value="DUF697"/>
    <property type="match status" value="1"/>
</dbReference>
<evidence type="ECO:0000313" key="13">
    <source>
        <dbReference type="Proteomes" id="UP000321726"/>
    </source>
</evidence>
<dbReference type="NCBIfam" id="TIGR01620">
    <property type="entry name" value="hyp_HI0043"/>
    <property type="match status" value="1"/>
</dbReference>
<evidence type="ECO:0000256" key="4">
    <source>
        <dbReference type="ARBA" id="ARBA00022519"/>
    </source>
</evidence>
<dbReference type="STRING" id="44933.SAMN05660971_04165"/>